<dbReference type="NCBIfam" id="TIGR01868">
    <property type="entry name" value="casD_Cas5e"/>
    <property type="match status" value="1"/>
</dbReference>
<reference evidence="3" key="1">
    <citation type="submission" date="2016-10" db="EMBL/GenBank/DDBJ databases">
        <authorList>
            <person name="Varghese N."/>
            <person name="Submissions S."/>
        </authorList>
    </citation>
    <scope>NUCLEOTIDE SEQUENCE [LARGE SCALE GENOMIC DNA]</scope>
    <source>
        <strain evidence="3">DSM 10002</strain>
    </source>
</reference>
<dbReference type="InterPro" id="IPR013422">
    <property type="entry name" value="CRISPR-assoc_prot_Cas5_N"/>
</dbReference>
<organism evidence="2 3">
    <name type="scientific">Arcanobacterium phocae</name>
    <dbReference type="NCBI Taxonomy" id="131112"/>
    <lineage>
        <taxon>Bacteria</taxon>
        <taxon>Bacillati</taxon>
        <taxon>Actinomycetota</taxon>
        <taxon>Actinomycetes</taxon>
        <taxon>Actinomycetales</taxon>
        <taxon>Actinomycetaceae</taxon>
        <taxon>Arcanobacterium</taxon>
    </lineage>
</organism>
<dbReference type="GeneID" id="65344297"/>
<dbReference type="CDD" id="cd09756">
    <property type="entry name" value="Cas5_I-E"/>
    <property type="match status" value="1"/>
</dbReference>
<dbReference type="GO" id="GO:0051607">
    <property type="term" value="P:defense response to virus"/>
    <property type="evidence" value="ECO:0007669"/>
    <property type="project" value="UniProtKB-KW"/>
</dbReference>
<proteinExistence type="predicted"/>
<dbReference type="EMBL" id="LT629804">
    <property type="protein sequence ID" value="SDU78632.1"/>
    <property type="molecule type" value="Genomic_DNA"/>
</dbReference>
<dbReference type="GO" id="GO:0003723">
    <property type="term" value="F:RNA binding"/>
    <property type="evidence" value="ECO:0007669"/>
    <property type="project" value="InterPro"/>
</dbReference>
<dbReference type="Proteomes" id="UP000214355">
    <property type="component" value="Chromosome I"/>
</dbReference>
<protein>
    <submittedName>
        <fullName evidence="2">CRISPR-associated protein (Cas_Cas5)</fullName>
    </submittedName>
</protein>
<keyword evidence="1" id="KW-0051">Antiviral defense</keyword>
<gene>
    <name evidence="2" type="ORF">SAMN04489737_0552</name>
</gene>
<name>A0A1H2LCR6_9ACTO</name>
<dbReference type="Gene3D" id="3.30.70.2660">
    <property type="match status" value="1"/>
</dbReference>
<keyword evidence="3" id="KW-1185">Reference proteome</keyword>
<dbReference type="OrthoDB" id="3189549at2"/>
<dbReference type="STRING" id="131112.SAMN04489737_0552"/>
<dbReference type="InterPro" id="IPR021124">
    <property type="entry name" value="CRISPR-assoc_prot_Cas5"/>
</dbReference>
<evidence type="ECO:0000313" key="3">
    <source>
        <dbReference type="Proteomes" id="UP000214355"/>
    </source>
</evidence>
<accession>A0A1H2LCR6</accession>
<dbReference type="NCBIfam" id="TIGR02593">
    <property type="entry name" value="CRISPR_cas5"/>
    <property type="match status" value="1"/>
</dbReference>
<dbReference type="Pfam" id="PF09704">
    <property type="entry name" value="Cas_Cas5d"/>
    <property type="match status" value="1"/>
</dbReference>
<evidence type="ECO:0000313" key="2">
    <source>
        <dbReference type="EMBL" id="SDU78632.1"/>
    </source>
</evidence>
<dbReference type="RefSeq" id="WP_091279629.1">
    <property type="nucleotide sequence ID" value="NZ_LT629804.1"/>
</dbReference>
<evidence type="ECO:0000256" key="1">
    <source>
        <dbReference type="ARBA" id="ARBA00023118"/>
    </source>
</evidence>
<sequence length="245" mass="27227">MIESLYIRLSGPLQSWAGPAVSGNIIRTEPWPTRSGLIGLLAGALGAERGKWPEWLNDIEFVVRQDRRPNIVDDFHTINPRTESALFRRRHLIVQGLSSGKAKGKALIFTPDAQGGTSVVNRTYLADGEFIVRITSEKHLDELENALATPGFVTYLGRKAFAPDFPFYLGRGSADCINEIPVVSNLHRTVENEQPQSQPVTMVTYGPFHPASGRRNQTAITVVNQRDEQLSFISDHLVIRRQLAA</sequence>
<dbReference type="InterPro" id="IPR010147">
    <property type="entry name" value="CRISPR-assoc_prot_CasD"/>
</dbReference>
<dbReference type="AlphaFoldDB" id="A0A1H2LCR6"/>
<dbReference type="GO" id="GO:0043571">
    <property type="term" value="P:maintenance of CRISPR repeat elements"/>
    <property type="evidence" value="ECO:0007669"/>
    <property type="project" value="InterPro"/>
</dbReference>